<dbReference type="AlphaFoldDB" id="K1RWP4"/>
<evidence type="ECO:0000313" key="2">
    <source>
        <dbReference type="EMBL" id="EKC52917.1"/>
    </source>
</evidence>
<dbReference type="EMBL" id="AJWZ01008870">
    <property type="protein sequence ID" value="EKC52917.1"/>
    <property type="molecule type" value="Genomic_DNA"/>
</dbReference>
<gene>
    <name evidence="2" type="ORF">OBE_12852</name>
</gene>
<proteinExistence type="predicted"/>
<name>K1RWP4_9ZZZZ</name>
<dbReference type="InterPro" id="IPR025420">
    <property type="entry name" value="DUF4143"/>
</dbReference>
<dbReference type="Pfam" id="PF13635">
    <property type="entry name" value="DUF4143"/>
    <property type="match status" value="1"/>
</dbReference>
<protein>
    <submittedName>
        <fullName evidence="2">AAA+ superfamily ATPase</fullName>
    </submittedName>
</protein>
<accession>K1RWP4</accession>
<evidence type="ECO:0000259" key="1">
    <source>
        <dbReference type="Pfam" id="PF13635"/>
    </source>
</evidence>
<feature type="domain" description="DUF4143" evidence="1">
    <location>
        <begin position="2"/>
        <end position="94"/>
    </location>
</feature>
<organism evidence="2">
    <name type="scientific">human gut metagenome</name>
    <dbReference type="NCBI Taxonomy" id="408170"/>
    <lineage>
        <taxon>unclassified sequences</taxon>
        <taxon>metagenomes</taxon>
        <taxon>organismal metagenomes</taxon>
    </lineage>
</organism>
<reference evidence="2" key="1">
    <citation type="journal article" date="2013" name="Environ. Microbiol.">
        <title>Microbiota from the distal guts of lean and obese adolescents exhibit partial functional redundancy besides clear differences in community structure.</title>
        <authorList>
            <person name="Ferrer M."/>
            <person name="Ruiz A."/>
            <person name="Lanza F."/>
            <person name="Haange S.B."/>
            <person name="Oberbach A."/>
            <person name="Till H."/>
            <person name="Bargiela R."/>
            <person name="Campoy C."/>
            <person name="Segura M.T."/>
            <person name="Richter M."/>
            <person name="von Bergen M."/>
            <person name="Seifert J."/>
            <person name="Suarez A."/>
        </authorList>
    </citation>
    <scope>NUCLEOTIDE SEQUENCE</scope>
</reference>
<sequence>MSNKFQYGKISSTARKRDYETALNWLLSSTMVHKSVILNKVEIPPLGFVIDDHFKLYLSDTGILLNMLQVKYNDIILDNLLQYKGIIAEKLCCNTVGCKFE</sequence>
<comment type="caution">
    <text evidence="2">The sequence shown here is derived from an EMBL/GenBank/DDBJ whole genome shotgun (WGS) entry which is preliminary data.</text>
</comment>